<keyword evidence="3" id="KW-0378">Hydrolase</keyword>
<evidence type="ECO:0000313" key="3">
    <source>
        <dbReference type="EMBL" id="MDQ0274078.1"/>
    </source>
</evidence>
<dbReference type="Pfam" id="PF02464">
    <property type="entry name" value="CinA"/>
    <property type="match status" value="1"/>
</dbReference>
<organism evidence="3 4">
    <name type="scientific">Peptoniphilus koenoeneniae</name>
    <dbReference type="NCBI Taxonomy" id="507751"/>
    <lineage>
        <taxon>Bacteria</taxon>
        <taxon>Bacillati</taxon>
        <taxon>Bacillota</taxon>
        <taxon>Tissierellia</taxon>
        <taxon>Tissierellales</taxon>
        <taxon>Peptoniphilaceae</taxon>
        <taxon>Peptoniphilus</taxon>
    </lineage>
</organism>
<evidence type="ECO:0000256" key="1">
    <source>
        <dbReference type="HAMAP-Rule" id="MF_00226"/>
    </source>
</evidence>
<dbReference type="Proteomes" id="UP001236559">
    <property type="component" value="Unassembled WGS sequence"/>
</dbReference>
<dbReference type="EMBL" id="JAUSTN010000001">
    <property type="protein sequence ID" value="MDQ0274078.1"/>
    <property type="molecule type" value="Genomic_DNA"/>
</dbReference>
<dbReference type="Pfam" id="PF00994">
    <property type="entry name" value="MoCF_biosynth"/>
    <property type="match status" value="1"/>
</dbReference>
<dbReference type="PIRSF" id="PIRSF006728">
    <property type="entry name" value="CinA"/>
    <property type="match status" value="1"/>
</dbReference>
<gene>
    <name evidence="1" type="primary">cinA</name>
    <name evidence="3" type="ORF">J2S72_000074</name>
</gene>
<feature type="domain" description="MoaB/Mog" evidence="2">
    <location>
        <begin position="10"/>
        <end position="177"/>
    </location>
</feature>
<evidence type="ECO:0000313" key="4">
    <source>
        <dbReference type="Proteomes" id="UP001236559"/>
    </source>
</evidence>
<dbReference type="InterPro" id="IPR036653">
    <property type="entry name" value="CinA-like_C"/>
</dbReference>
<dbReference type="SUPFAM" id="SSF142433">
    <property type="entry name" value="CinA-like"/>
    <property type="match status" value="1"/>
</dbReference>
<proteinExistence type="inferred from homology"/>
<keyword evidence="4" id="KW-1185">Reference proteome</keyword>
<sequence length="415" mass="46314">MKTCNFVNGEIIAVGDEILRGDTLDTNSNYLLKKLFSLGVRVSYLSAVGDNREDISNALKKAMERSEYIFLSGGLGPTEDDITKETLAEVLGLKIKADEKLIEHLKKYYESLGRKLYYSALKQTYVIEGSKILNNSVGLAPGELIETDNNKIFILPGPPKEFKAIVEENFSNYINTKFFIEKRSLNCILLGEASTEKHIRKLNLTDENCQINTYAKSSHTEVDIICYGKNQNELKEKADNIYLKLRKEFKGYYFSDDENPSQALVRMLKENDYTISFAESMTGGLLVSQITSVSGASKVLKESFITYSDDAKIKILGVSAESIKNYKVVSPQVAKEMAYGLKNISHSDICVSVTGEAGPNPSVGKVGEVYIGIIYKDKFYDYCLNLLGNRKEIQRNSVDQILAYLIKILGGSDAN</sequence>
<accession>A0ABU0AS32</accession>
<dbReference type="InterPro" id="IPR008136">
    <property type="entry name" value="CinA_C"/>
</dbReference>
<dbReference type="InterPro" id="IPR008135">
    <property type="entry name" value="Competence-induced_CinA"/>
</dbReference>
<dbReference type="SMART" id="SM00852">
    <property type="entry name" value="MoCF_biosynth"/>
    <property type="match status" value="1"/>
</dbReference>
<dbReference type="RefSeq" id="WP_023056308.1">
    <property type="nucleotide sequence ID" value="NZ_JAUSTN010000001.1"/>
</dbReference>
<dbReference type="InterPro" id="IPR001453">
    <property type="entry name" value="MoaB/Mog_dom"/>
</dbReference>
<dbReference type="Gene3D" id="3.40.980.10">
    <property type="entry name" value="MoaB/Mog-like domain"/>
    <property type="match status" value="1"/>
</dbReference>
<dbReference type="NCBIfam" id="TIGR00200">
    <property type="entry name" value="cinA_nterm"/>
    <property type="match status" value="1"/>
</dbReference>
<dbReference type="GO" id="GO:0019159">
    <property type="term" value="F:nicotinamide-nucleotide amidase activity"/>
    <property type="evidence" value="ECO:0007669"/>
    <property type="project" value="UniProtKB-EC"/>
</dbReference>
<dbReference type="PANTHER" id="PTHR13939:SF0">
    <property type="entry name" value="NMN AMIDOHYDROLASE-LIKE PROTEIN YFAY"/>
    <property type="match status" value="1"/>
</dbReference>
<name>A0ABU0AS32_9FIRM</name>
<evidence type="ECO:0000259" key="2">
    <source>
        <dbReference type="SMART" id="SM00852"/>
    </source>
</evidence>
<dbReference type="NCBIfam" id="TIGR00177">
    <property type="entry name" value="molyb_syn"/>
    <property type="match status" value="1"/>
</dbReference>
<protein>
    <recommendedName>
        <fullName evidence="1">Putative competence-damage inducible protein</fullName>
    </recommendedName>
</protein>
<comment type="caution">
    <text evidence="3">The sequence shown here is derived from an EMBL/GenBank/DDBJ whole genome shotgun (WGS) entry which is preliminary data.</text>
</comment>
<dbReference type="InterPro" id="IPR036425">
    <property type="entry name" value="MoaB/Mog-like_dom_sf"/>
</dbReference>
<reference evidence="3 4" key="1">
    <citation type="submission" date="2023-07" db="EMBL/GenBank/DDBJ databases">
        <title>Genomic Encyclopedia of Type Strains, Phase IV (KMG-IV): sequencing the most valuable type-strain genomes for metagenomic binning, comparative biology and taxonomic classification.</title>
        <authorList>
            <person name="Goeker M."/>
        </authorList>
    </citation>
    <scope>NUCLEOTIDE SEQUENCE [LARGE SCALE GENOMIC DNA]</scope>
    <source>
        <strain evidence="3 4">DSM 22616</strain>
    </source>
</reference>
<dbReference type="PANTHER" id="PTHR13939">
    <property type="entry name" value="NICOTINAMIDE-NUCLEOTIDE AMIDOHYDROLASE PNCC"/>
    <property type="match status" value="1"/>
</dbReference>
<dbReference type="NCBIfam" id="TIGR00199">
    <property type="entry name" value="PncC_domain"/>
    <property type="match status" value="1"/>
</dbReference>
<dbReference type="CDD" id="cd00885">
    <property type="entry name" value="cinA"/>
    <property type="match status" value="1"/>
</dbReference>
<dbReference type="HAMAP" id="MF_00226_B">
    <property type="entry name" value="CinA_B"/>
    <property type="match status" value="1"/>
</dbReference>
<dbReference type="SUPFAM" id="SSF53218">
    <property type="entry name" value="Molybdenum cofactor biosynthesis proteins"/>
    <property type="match status" value="1"/>
</dbReference>
<dbReference type="InterPro" id="IPR050101">
    <property type="entry name" value="CinA"/>
</dbReference>
<comment type="similarity">
    <text evidence="1">Belongs to the CinA family.</text>
</comment>
<dbReference type="Gene3D" id="3.90.950.20">
    <property type="entry name" value="CinA-like"/>
    <property type="match status" value="1"/>
</dbReference>